<dbReference type="OrthoDB" id="9795923at2"/>
<dbReference type="PROSITE" id="PS51197">
    <property type="entry name" value="HTH_RRF2_2"/>
    <property type="match status" value="1"/>
</dbReference>
<keyword evidence="3" id="KW-1185">Reference proteome</keyword>
<dbReference type="InterPro" id="IPR000944">
    <property type="entry name" value="Tscrpt_reg_Rrf2"/>
</dbReference>
<sequence length="157" mass="17054">MRLTQWTDYTLRVLMYCAASDGRAQPVTVTEIAAAHGISRSHLTKIVMALAAQGWLETTRGRGGGLRLMKPAAQIGLGDVVRLTETDFTLVECFEPSHDHCGLSGRCQLQSVLHQALEAYFRVLDGVTLADLVAQQKTTEGVPLRWSPLPGIPGRVG</sequence>
<dbReference type="GO" id="GO:0005829">
    <property type="term" value="C:cytosol"/>
    <property type="evidence" value="ECO:0007669"/>
    <property type="project" value="TreeGrafter"/>
</dbReference>
<dbReference type="Gene3D" id="1.10.10.10">
    <property type="entry name" value="Winged helix-like DNA-binding domain superfamily/Winged helix DNA-binding domain"/>
    <property type="match status" value="1"/>
</dbReference>
<organism evidence="2 3">
    <name type="scientific">Malikia spinosa</name>
    <dbReference type="NCBI Taxonomy" id="86180"/>
    <lineage>
        <taxon>Bacteria</taxon>
        <taxon>Pseudomonadati</taxon>
        <taxon>Pseudomonadota</taxon>
        <taxon>Betaproteobacteria</taxon>
        <taxon>Burkholderiales</taxon>
        <taxon>Comamonadaceae</taxon>
        <taxon>Malikia</taxon>
    </lineage>
</organism>
<dbReference type="GO" id="GO:0003677">
    <property type="term" value="F:DNA binding"/>
    <property type="evidence" value="ECO:0007669"/>
    <property type="project" value="UniProtKB-KW"/>
</dbReference>
<dbReference type="GO" id="GO:0003700">
    <property type="term" value="F:DNA-binding transcription factor activity"/>
    <property type="evidence" value="ECO:0007669"/>
    <property type="project" value="TreeGrafter"/>
</dbReference>
<dbReference type="EMBL" id="PVLR01000061">
    <property type="protein sequence ID" value="PRD67438.1"/>
    <property type="molecule type" value="Genomic_DNA"/>
</dbReference>
<dbReference type="RefSeq" id="WP_105730984.1">
    <property type="nucleotide sequence ID" value="NZ_PVLR01000061.1"/>
</dbReference>
<dbReference type="Proteomes" id="UP000238326">
    <property type="component" value="Unassembled WGS sequence"/>
</dbReference>
<evidence type="ECO:0000256" key="1">
    <source>
        <dbReference type="ARBA" id="ARBA00023125"/>
    </source>
</evidence>
<comment type="caution">
    <text evidence="2">The sequence shown here is derived from an EMBL/GenBank/DDBJ whole genome shotgun (WGS) entry which is preliminary data.</text>
</comment>
<dbReference type="NCBIfam" id="TIGR00738">
    <property type="entry name" value="rrf2_super"/>
    <property type="match status" value="1"/>
</dbReference>
<reference evidence="2 3" key="1">
    <citation type="submission" date="2018-03" db="EMBL/GenBank/DDBJ databases">
        <title>Comparative genomics illustrates the genes involved in a hyperalkaliphilic mechanisms of Serpentinomonas isolated from highly-alkaline calcium-rich serpentinized springs.</title>
        <authorList>
            <person name="Suzuki S."/>
            <person name="Ishii S."/>
            <person name="Walworth N."/>
            <person name="Bird L."/>
            <person name="Kuenen J.G."/>
            <person name="Nealson K.H."/>
        </authorList>
    </citation>
    <scope>NUCLEOTIDE SEQUENCE [LARGE SCALE GENOMIC DNA]</scope>
    <source>
        <strain evidence="2 3">83</strain>
    </source>
</reference>
<name>A0A2S9KAG8_9BURK</name>
<evidence type="ECO:0000313" key="3">
    <source>
        <dbReference type="Proteomes" id="UP000238326"/>
    </source>
</evidence>
<dbReference type="PANTHER" id="PTHR33221:SF4">
    <property type="entry name" value="HTH-TYPE TRANSCRIPTIONAL REPRESSOR NSRR"/>
    <property type="match status" value="1"/>
</dbReference>
<accession>A0A2S9KAG8</accession>
<dbReference type="InterPro" id="IPR036388">
    <property type="entry name" value="WH-like_DNA-bd_sf"/>
</dbReference>
<proteinExistence type="predicted"/>
<keyword evidence="1" id="KW-0238">DNA-binding</keyword>
<gene>
    <name evidence="2" type="ORF">C6P61_16365</name>
</gene>
<dbReference type="AlphaFoldDB" id="A0A2S9KAG8"/>
<dbReference type="InterPro" id="IPR036390">
    <property type="entry name" value="WH_DNA-bd_sf"/>
</dbReference>
<dbReference type="PANTHER" id="PTHR33221">
    <property type="entry name" value="WINGED HELIX-TURN-HELIX TRANSCRIPTIONAL REGULATOR, RRF2 FAMILY"/>
    <property type="match status" value="1"/>
</dbReference>
<evidence type="ECO:0000313" key="2">
    <source>
        <dbReference type="EMBL" id="PRD67438.1"/>
    </source>
</evidence>
<dbReference type="SUPFAM" id="SSF46785">
    <property type="entry name" value="Winged helix' DNA-binding domain"/>
    <property type="match status" value="1"/>
</dbReference>
<dbReference type="Pfam" id="PF02082">
    <property type="entry name" value="Rrf2"/>
    <property type="match status" value="1"/>
</dbReference>
<protein>
    <submittedName>
        <fullName evidence="2">Rrf2 family transcriptional regulator</fullName>
    </submittedName>
</protein>